<keyword evidence="2" id="KW-1185">Reference proteome</keyword>
<protein>
    <submittedName>
        <fullName evidence="1">Uncharacterized protein</fullName>
    </submittedName>
</protein>
<evidence type="ECO:0000313" key="1">
    <source>
        <dbReference type="EMBL" id="KAJ7709824.1"/>
    </source>
</evidence>
<proteinExistence type="predicted"/>
<sequence length="370" mass="40770">MASWSCAGPAGRRVYTRALGLNELGFYYDSCINGTADTLMHTVVQISPGAPNCFAPEKLAGAWNSRKAQSPLLGGTVDMHDSLPSLVVGEEHLKTTVPGEITWASISSPEEAAVIAINGERKFSEKSLSRIVVLARTDDASMYHVLINVAHLITDGIANVSLLKEFLEILSLGRQSVSDIEARLSLAVATESLVPTLNLSVAKQRWRCAAGQIIAKLQDAKRTAVERCPDPKGHSQLDYPHDQHGITVGNALPVLARVFCRRYVRGEISPEEWEERNSPMYHTVGPINLRPFLNKAWYQGGGQNNVSVNVAYFYYTLPFTPASLPRRRRPGARQTDDSETLLVALQHNKDMDIPLLQASFVLRGRRRTSL</sequence>
<organism evidence="1 2">
    <name type="scientific">Mycena rosella</name>
    <name type="common">Pink bonnet</name>
    <name type="synonym">Agaricus rosellus</name>
    <dbReference type="NCBI Taxonomy" id="1033263"/>
    <lineage>
        <taxon>Eukaryota</taxon>
        <taxon>Fungi</taxon>
        <taxon>Dikarya</taxon>
        <taxon>Basidiomycota</taxon>
        <taxon>Agaricomycotina</taxon>
        <taxon>Agaricomycetes</taxon>
        <taxon>Agaricomycetidae</taxon>
        <taxon>Agaricales</taxon>
        <taxon>Marasmiineae</taxon>
        <taxon>Mycenaceae</taxon>
        <taxon>Mycena</taxon>
    </lineage>
</organism>
<reference evidence="1" key="1">
    <citation type="submission" date="2023-03" db="EMBL/GenBank/DDBJ databases">
        <title>Massive genome expansion in bonnet fungi (Mycena s.s.) driven by repeated elements and novel gene families across ecological guilds.</title>
        <authorList>
            <consortium name="Lawrence Berkeley National Laboratory"/>
            <person name="Harder C.B."/>
            <person name="Miyauchi S."/>
            <person name="Viragh M."/>
            <person name="Kuo A."/>
            <person name="Thoen E."/>
            <person name="Andreopoulos B."/>
            <person name="Lu D."/>
            <person name="Skrede I."/>
            <person name="Drula E."/>
            <person name="Henrissat B."/>
            <person name="Morin E."/>
            <person name="Kohler A."/>
            <person name="Barry K."/>
            <person name="LaButti K."/>
            <person name="Morin E."/>
            <person name="Salamov A."/>
            <person name="Lipzen A."/>
            <person name="Mereny Z."/>
            <person name="Hegedus B."/>
            <person name="Baldrian P."/>
            <person name="Stursova M."/>
            <person name="Weitz H."/>
            <person name="Taylor A."/>
            <person name="Grigoriev I.V."/>
            <person name="Nagy L.G."/>
            <person name="Martin F."/>
            <person name="Kauserud H."/>
        </authorList>
    </citation>
    <scope>NUCLEOTIDE SEQUENCE</scope>
    <source>
        <strain evidence="1">CBHHK067</strain>
    </source>
</reference>
<dbReference type="Proteomes" id="UP001221757">
    <property type="component" value="Unassembled WGS sequence"/>
</dbReference>
<dbReference type="AlphaFoldDB" id="A0AAD7H1N8"/>
<dbReference type="Gene3D" id="3.30.559.10">
    <property type="entry name" value="Chloramphenicol acetyltransferase-like domain"/>
    <property type="match status" value="1"/>
</dbReference>
<comment type="caution">
    <text evidence="1">The sequence shown here is derived from an EMBL/GenBank/DDBJ whole genome shotgun (WGS) entry which is preliminary data.</text>
</comment>
<name>A0AAD7H1N8_MYCRO</name>
<accession>A0AAD7H1N8</accession>
<gene>
    <name evidence="1" type="ORF">B0H17DRAFT_1173913</name>
</gene>
<evidence type="ECO:0000313" key="2">
    <source>
        <dbReference type="Proteomes" id="UP001221757"/>
    </source>
</evidence>
<dbReference type="InterPro" id="IPR023213">
    <property type="entry name" value="CAT-like_dom_sf"/>
</dbReference>
<dbReference type="EMBL" id="JARKIE010000002">
    <property type="protein sequence ID" value="KAJ7709824.1"/>
    <property type="molecule type" value="Genomic_DNA"/>
</dbReference>